<reference evidence="2 3" key="1">
    <citation type="submission" date="2020-08" db="EMBL/GenBank/DDBJ databases">
        <title>Genomic Encyclopedia of Type Strains, Phase III (KMG-III): the genomes of soil and plant-associated and newly described type strains.</title>
        <authorList>
            <person name="Whitman W."/>
        </authorList>
    </citation>
    <scope>NUCLEOTIDE SEQUENCE [LARGE SCALE GENOMIC DNA]</scope>
    <source>
        <strain evidence="2 3">CECT 3313</strain>
    </source>
</reference>
<keyword evidence="1" id="KW-0472">Membrane</keyword>
<organism evidence="2 3">
    <name type="scientific">Streptomyces echinatus</name>
    <dbReference type="NCBI Taxonomy" id="67293"/>
    <lineage>
        <taxon>Bacteria</taxon>
        <taxon>Bacillati</taxon>
        <taxon>Actinomycetota</taxon>
        <taxon>Actinomycetes</taxon>
        <taxon>Kitasatosporales</taxon>
        <taxon>Streptomycetaceae</taxon>
        <taxon>Streptomyces</taxon>
    </lineage>
</organism>
<keyword evidence="1" id="KW-0812">Transmembrane</keyword>
<comment type="caution">
    <text evidence="2">The sequence shown here is derived from an EMBL/GenBank/DDBJ whole genome shotgun (WGS) entry which is preliminary data.</text>
</comment>
<evidence type="ECO:0000313" key="3">
    <source>
        <dbReference type="Proteomes" id="UP000585836"/>
    </source>
</evidence>
<dbReference type="RefSeq" id="WP_184962120.1">
    <property type="nucleotide sequence ID" value="NZ_BAAAWF010000091.1"/>
</dbReference>
<evidence type="ECO:0000313" key="2">
    <source>
        <dbReference type="EMBL" id="MBB5925899.1"/>
    </source>
</evidence>
<dbReference type="AlphaFoldDB" id="A0A7W9PQQ2"/>
<proteinExistence type="predicted"/>
<dbReference type="EMBL" id="JACHJK010000002">
    <property type="protein sequence ID" value="MBB5925899.1"/>
    <property type="molecule type" value="Genomic_DNA"/>
</dbReference>
<protein>
    <submittedName>
        <fullName evidence="2">Uncharacterized protein</fullName>
    </submittedName>
</protein>
<sequence>MSQKQKAVLVMVAAMAGQAYLGKVVKQQGAALGLSVVAVSLIGYAVGAALG</sequence>
<accession>A0A7W9PQQ2</accession>
<keyword evidence="3" id="KW-1185">Reference proteome</keyword>
<feature type="transmembrane region" description="Helical" evidence="1">
    <location>
        <begin position="31"/>
        <end position="50"/>
    </location>
</feature>
<gene>
    <name evidence="2" type="ORF">FHS34_001353</name>
</gene>
<keyword evidence="1" id="KW-1133">Transmembrane helix</keyword>
<dbReference type="Proteomes" id="UP000585836">
    <property type="component" value="Unassembled WGS sequence"/>
</dbReference>
<name>A0A7W9PQQ2_9ACTN</name>
<evidence type="ECO:0000256" key="1">
    <source>
        <dbReference type="SAM" id="Phobius"/>
    </source>
</evidence>